<comment type="caution">
    <text evidence="3">The sequence shown here is derived from an EMBL/GenBank/DDBJ whole genome shotgun (WGS) entry which is preliminary data.</text>
</comment>
<dbReference type="Proteomes" id="UP000054773">
    <property type="component" value="Unassembled WGS sequence"/>
</dbReference>
<evidence type="ECO:0000259" key="2">
    <source>
        <dbReference type="Pfam" id="PF03886"/>
    </source>
</evidence>
<feature type="signal peptide" evidence="1">
    <location>
        <begin position="1"/>
        <end position="22"/>
    </location>
</feature>
<dbReference type="Gene3D" id="3.40.50.10610">
    <property type="entry name" value="ABC-type transport auxiliary lipoprotein component"/>
    <property type="match status" value="1"/>
</dbReference>
<dbReference type="OrthoDB" id="5624722at2"/>
<name>A0A0W0TNI1_LEGER</name>
<evidence type="ECO:0000313" key="4">
    <source>
        <dbReference type="Proteomes" id="UP000054773"/>
    </source>
</evidence>
<dbReference type="PATRIC" id="fig|448.7.peg.1814"/>
<feature type="domain" description="ABC-type transport auxiliary lipoprotein component" evidence="2">
    <location>
        <begin position="27"/>
        <end position="184"/>
    </location>
</feature>
<feature type="chain" id="PRO_5006913236" evidence="1">
    <location>
        <begin position="23"/>
        <end position="200"/>
    </location>
</feature>
<organism evidence="3 4">
    <name type="scientific">Legionella erythra</name>
    <dbReference type="NCBI Taxonomy" id="448"/>
    <lineage>
        <taxon>Bacteria</taxon>
        <taxon>Pseudomonadati</taxon>
        <taxon>Pseudomonadota</taxon>
        <taxon>Gammaproteobacteria</taxon>
        <taxon>Legionellales</taxon>
        <taxon>Legionellaceae</taxon>
        <taxon>Legionella</taxon>
    </lineage>
</organism>
<dbReference type="EMBL" id="LNYA01000027">
    <property type="protein sequence ID" value="KTC97169.1"/>
    <property type="molecule type" value="Genomic_DNA"/>
</dbReference>
<dbReference type="InterPro" id="IPR005586">
    <property type="entry name" value="ABC_trans_aux"/>
</dbReference>
<protein>
    <submittedName>
        <fullName evidence="3">Transport protein</fullName>
    </submittedName>
</protein>
<keyword evidence="4" id="KW-1185">Reference proteome</keyword>
<dbReference type="AlphaFoldDB" id="A0A0W0TNI1"/>
<sequence length="200" mass="22318">MKKVTLVSLALLLLGGCSVKQAVTNQYKLDAYSQKHYGHPAGRVSILVTAPEAVSGYDTSQMVYVKKPFEVLPFAHNAWIEPPADMLFPLISQSLQRSGYFYAVATSPISDKTDYRLDTQLIELEQNFLTHPSTMAFTAKAVLTRISDNQVLASRDFRFKIPCPADTPYGGVLAANQITIRFTAELTEFIVGHIRHDRHK</sequence>
<evidence type="ECO:0000313" key="3">
    <source>
        <dbReference type="EMBL" id="KTC97169.1"/>
    </source>
</evidence>
<dbReference type="PROSITE" id="PS51257">
    <property type="entry name" value="PROKAR_LIPOPROTEIN"/>
    <property type="match status" value="1"/>
</dbReference>
<dbReference type="SUPFAM" id="SSF159594">
    <property type="entry name" value="XCC0632-like"/>
    <property type="match status" value="1"/>
</dbReference>
<accession>A0A0W0TNI1</accession>
<dbReference type="RefSeq" id="WP_058526880.1">
    <property type="nucleotide sequence ID" value="NZ_CAAAHY010000041.1"/>
</dbReference>
<gene>
    <name evidence="3" type="ORF">Lery_1734</name>
</gene>
<evidence type="ECO:0000256" key="1">
    <source>
        <dbReference type="SAM" id="SignalP"/>
    </source>
</evidence>
<reference evidence="3 4" key="1">
    <citation type="submission" date="2015-11" db="EMBL/GenBank/DDBJ databases">
        <title>Genomic analysis of 38 Legionella species identifies large and diverse effector repertoires.</title>
        <authorList>
            <person name="Burstein D."/>
            <person name="Amaro F."/>
            <person name="Zusman T."/>
            <person name="Lifshitz Z."/>
            <person name="Cohen O."/>
            <person name="Gilbert J.A."/>
            <person name="Pupko T."/>
            <person name="Shuman H.A."/>
            <person name="Segal G."/>
        </authorList>
    </citation>
    <scope>NUCLEOTIDE SEQUENCE [LARGE SCALE GENOMIC DNA]</scope>
    <source>
        <strain evidence="3 4">SE-32A-C8</strain>
    </source>
</reference>
<proteinExistence type="predicted"/>
<keyword evidence="1" id="KW-0732">Signal</keyword>
<dbReference type="Pfam" id="PF03886">
    <property type="entry name" value="ABC_trans_aux"/>
    <property type="match status" value="1"/>
</dbReference>
<dbReference type="STRING" id="448.Lery_1734"/>